<keyword evidence="2" id="KW-0472">Membrane</keyword>
<feature type="compositionally biased region" description="Low complexity" evidence="1">
    <location>
        <begin position="297"/>
        <end position="308"/>
    </location>
</feature>
<dbReference type="EMBL" id="JBAFVH010000002">
    <property type="protein sequence ID" value="MFG1371205.1"/>
    <property type="molecule type" value="Genomic_DNA"/>
</dbReference>
<evidence type="ECO:0000256" key="2">
    <source>
        <dbReference type="SAM" id="Phobius"/>
    </source>
</evidence>
<feature type="compositionally biased region" description="Pro residues" evidence="1">
    <location>
        <begin position="309"/>
        <end position="321"/>
    </location>
</feature>
<evidence type="ECO:0000256" key="1">
    <source>
        <dbReference type="SAM" id="MobiDB-lite"/>
    </source>
</evidence>
<gene>
    <name evidence="3" type="ORF">V5F32_03430</name>
</gene>
<evidence type="ECO:0000313" key="4">
    <source>
        <dbReference type="Proteomes" id="UP001604002"/>
    </source>
</evidence>
<feature type="region of interest" description="Disordered" evidence="1">
    <location>
        <begin position="225"/>
        <end position="338"/>
    </location>
</feature>
<keyword evidence="4" id="KW-1185">Reference proteome</keyword>
<sequence>MQWVDQLLGVLNASFAVPGWVAVAAAVAGVVFVALLFARSEPNDHPVTILVLLGMLAGGLAVGGAVVRAITGTAAGGQAQALEARAATLDSAAAQTPALGCLTADATLASACETVLFERPDSVSAARGLVRERIALVEDAADILSKAEVPGLSARAMTWRRPLELDPFGFTAAVLAEEFGCTPAFCPPATVLGDSSRVVANMTEGRYQALVAKYAPIWERNARNRGTLNPAPPVRTGPFGFPIVQHDNGAQGASQDRTPQERPPVANLPVEDTPAPPTPAPAATPASPTPLPPSRPARPAAAPAAAPAAPRPATQPRPRPQAAPAAPAPDAAEPAGDE</sequence>
<feature type="transmembrane region" description="Helical" evidence="2">
    <location>
        <begin position="20"/>
        <end position="38"/>
    </location>
</feature>
<name>A0ABW6ZR56_9HYPH</name>
<organism evidence="3 4">
    <name type="scientific">Xanthobacter oligotrophicus</name>
    <dbReference type="NCBI Taxonomy" id="2607286"/>
    <lineage>
        <taxon>Bacteria</taxon>
        <taxon>Pseudomonadati</taxon>
        <taxon>Pseudomonadota</taxon>
        <taxon>Alphaproteobacteria</taxon>
        <taxon>Hyphomicrobiales</taxon>
        <taxon>Xanthobacteraceae</taxon>
        <taxon>Xanthobacter</taxon>
    </lineage>
</organism>
<reference evidence="3 4" key="1">
    <citation type="submission" date="2024-02" db="EMBL/GenBank/DDBJ databases">
        <title>Expansion and revision of Xanthobacter and proposal of Roseixanthobacter gen. nov.</title>
        <authorList>
            <person name="Soltysiak M.P.M."/>
            <person name="Jalihal A."/>
            <person name="Ory A."/>
            <person name="Chrisophersen C."/>
            <person name="Lee A.D."/>
            <person name="Boulton J."/>
            <person name="Springer M."/>
        </authorList>
    </citation>
    <scope>NUCLEOTIDE SEQUENCE [LARGE SCALE GENOMIC DNA]</scope>
    <source>
        <strain evidence="3 4">23A</strain>
    </source>
</reference>
<feature type="compositionally biased region" description="Pro residues" evidence="1">
    <location>
        <begin position="274"/>
        <end position="296"/>
    </location>
</feature>
<dbReference type="Proteomes" id="UP001604002">
    <property type="component" value="Unassembled WGS sequence"/>
</dbReference>
<dbReference type="RefSeq" id="WP_393991230.1">
    <property type="nucleotide sequence ID" value="NZ_JBAFVH010000002.1"/>
</dbReference>
<accession>A0ABW6ZR56</accession>
<evidence type="ECO:0000313" key="3">
    <source>
        <dbReference type="EMBL" id="MFG1371205.1"/>
    </source>
</evidence>
<proteinExistence type="predicted"/>
<protein>
    <submittedName>
        <fullName evidence="3">Uncharacterized protein</fullName>
    </submittedName>
</protein>
<feature type="transmembrane region" description="Helical" evidence="2">
    <location>
        <begin position="50"/>
        <end position="70"/>
    </location>
</feature>
<keyword evidence="2" id="KW-1133">Transmembrane helix</keyword>
<keyword evidence="2" id="KW-0812">Transmembrane</keyword>
<feature type="compositionally biased region" description="Low complexity" evidence="1">
    <location>
        <begin position="322"/>
        <end position="338"/>
    </location>
</feature>
<comment type="caution">
    <text evidence="3">The sequence shown here is derived from an EMBL/GenBank/DDBJ whole genome shotgun (WGS) entry which is preliminary data.</text>
</comment>